<dbReference type="GO" id="GO:0030170">
    <property type="term" value="F:pyridoxal phosphate binding"/>
    <property type="evidence" value="ECO:0007669"/>
    <property type="project" value="InterPro"/>
</dbReference>
<dbReference type="KEGG" id="kbs:EPA93_10620"/>
<dbReference type="PANTHER" id="PTHR36930">
    <property type="entry name" value="METAL-SULFUR CLUSTER BIOSYNTHESIS PROTEINS YUAD-RELATED"/>
    <property type="match status" value="1"/>
</dbReference>
<dbReference type="OrthoDB" id="9789048at2"/>
<dbReference type="Gene3D" id="2.40.33.20">
    <property type="entry name" value="PK beta-barrel domain-like"/>
    <property type="match status" value="1"/>
</dbReference>
<feature type="domain" description="MOSC" evidence="1">
    <location>
        <begin position="58"/>
        <end position="205"/>
    </location>
</feature>
<dbReference type="InterPro" id="IPR052716">
    <property type="entry name" value="MOSC_domain"/>
</dbReference>
<evidence type="ECO:0000313" key="3">
    <source>
        <dbReference type="Proteomes" id="UP000290365"/>
    </source>
</evidence>
<dbReference type="EMBL" id="CP035758">
    <property type="protein sequence ID" value="QBD76439.1"/>
    <property type="molecule type" value="Genomic_DNA"/>
</dbReference>
<protein>
    <submittedName>
        <fullName evidence="2">MOSC domain-containing protein</fullName>
    </submittedName>
</protein>
<dbReference type="InterPro" id="IPR005302">
    <property type="entry name" value="MoCF_Sase_C"/>
</dbReference>
<dbReference type="PANTHER" id="PTHR36930:SF1">
    <property type="entry name" value="MOSC DOMAIN-CONTAINING PROTEIN"/>
    <property type="match status" value="1"/>
</dbReference>
<evidence type="ECO:0000259" key="1">
    <source>
        <dbReference type="PROSITE" id="PS51340"/>
    </source>
</evidence>
<name>A0A4P6JMF7_KTERU</name>
<sequence length="214" mass="23966">MLDLTIPASMMRQWRIYQKVALGKLYTSIKKGIFVSTHSSQGIVFAVSRKVEPGVPKLVVDAIQLVTDWGVEGDYHAGRLVRHRYLARKDPTRPNIRQVLLVDTGIYAELAQKDIRLDPGMFAENITLEGISVMDLAVGTRLRLGEAVVEISEIRHPCHQLNEMDKRLLKAVIEKEQGQTRFKAGVFARILQGGWLRPGDRAIVLSPSEPAIFA</sequence>
<proteinExistence type="predicted"/>
<dbReference type="GO" id="GO:0003824">
    <property type="term" value="F:catalytic activity"/>
    <property type="evidence" value="ECO:0007669"/>
    <property type="project" value="InterPro"/>
</dbReference>
<dbReference type="GO" id="GO:0030151">
    <property type="term" value="F:molybdenum ion binding"/>
    <property type="evidence" value="ECO:0007669"/>
    <property type="project" value="InterPro"/>
</dbReference>
<dbReference type="SUPFAM" id="SSF50800">
    <property type="entry name" value="PK beta-barrel domain-like"/>
    <property type="match status" value="1"/>
</dbReference>
<reference evidence="2 3" key="1">
    <citation type="submission" date="2019-01" db="EMBL/GenBank/DDBJ databases">
        <title>Ktedonosporobacter rubrisoli SCAWS-G2.</title>
        <authorList>
            <person name="Huang Y."/>
            <person name="Yan B."/>
        </authorList>
    </citation>
    <scope>NUCLEOTIDE SEQUENCE [LARGE SCALE GENOMIC DNA]</scope>
    <source>
        <strain evidence="2 3">SCAWS-G2</strain>
    </source>
</reference>
<dbReference type="Pfam" id="PF03473">
    <property type="entry name" value="MOSC"/>
    <property type="match status" value="1"/>
</dbReference>
<gene>
    <name evidence="2" type="ORF">EPA93_10620</name>
</gene>
<accession>A0A4P6JMF7</accession>
<dbReference type="InterPro" id="IPR011037">
    <property type="entry name" value="Pyrv_Knase-like_insert_dom_sf"/>
</dbReference>
<dbReference type="PROSITE" id="PS51340">
    <property type="entry name" value="MOSC"/>
    <property type="match status" value="1"/>
</dbReference>
<dbReference type="AlphaFoldDB" id="A0A4P6JMF7"/>
<keyword evidence="3" id="KW-1185">Reference proteome</keyword>
<organism evidence="2 3">
    <name type="scientific">Ktedonosporobacter rubrisoli</name>
    <dbReference type="NCBI Taxonomy" id="2509675"/>
    <lineage>
        <taxon>Bacteria</taxon>
        <taxon>Bacillati</taxon>
        <taxon>Chloroflexota</taxon>
        <taxon>Ktedonobacteria</taxon>
        <taxon>Ktedonobacterales</taxon>
        <taxon>Ktedonosporobacteraceae</taxon>
        <taxon>Ktedonosporobacter</taxon>
    </lineage>
</organism>
<dbReference type="Proteomes" id="UP000290365">
    <property type="component" value="Chromosome"/>
</dbReference>
<evidence type="ECO:0000313" key="2">
    <source>
        <dbReference type="EMBL" id="QBD76439.1"/>
    </source>
</evidence>